<dbReference type="PANTHER" id="PTHR23084:SF179">
    <property type="entry name" value="OS10G0565000 PROTEIN"/>
    <property type="match status" value="1"/>
</dbReference>
<evidence type="ECO:0000256" key="1">
    <source>
        <dbReference type="ARBA" id="ARBA00022737"/>
    </source>
</evidence>
<keyword evidence="3" id="KW-1133">Transmembrane helix</keyword>
<dbReference type="GO" id="GO:0016020">
    <property type="term" value="C:membrane"/>
    <property type="evidence" value="ECO:0007669"/>
    <property type="project" value="UniProtKB-ARBA"/>
</dbReference>
<dbReference type="Pfam" id="PF02493">
    <property type="entry name" value="MORN"/>
    <property type="match status" value="7"/>
</dbReference>
<dbReference type="Gene3D" id="2.20.110.10">
    <property type="entry name" value="Histone H3 K4-specific methyltransferase SET7/9 N-terminal domain"/>
    <property type="match status" value="4"/>
</dbReference>
<dbReference type="Proteomes" id="UP000822688">
    <property type="component" value="Chromosome 7"/>
</dbReference>
<proteinExistence type="predicted"/>
<dbReference type="AlphaFoldDB" id="A0A8T0HD46"/>
<feature type="transmembrane region" description="Helical" evidence="3">
    <location>
        <begin position="68"/>
        <end position="85"/>
    </location>
</feature>
<keyword evidence="3" id="KW-0472">Membrane</keyword>
<evidence type="ECO:0000256" key="2">
    <source>
        <dbReference type="SAM" id="MobiDB-lite"/>
    </source>
</evidence>
<evidence type="ECO:0000313" key="5">
    <source>
        <dbReference type="Proteomes" id="UP000822688"/>
    </source>
</evidence>
<dbReference type="EMBL" id="CM026428">
    <property type="protein sequence ID" value="KAG0568069.1"/>
    <property type="molecule type" value="Genomic_DNA"/>
</dbReference>
<keyword evidence="3" id="KW-0812">Transmembrane</keyword>
<gene>
    <name evidence="4" type="ORF">KC19_7G184300</name>
</gene>
<accession>A0A8T0HD46</accession>
<feature type="transmembrane region" description="Helical" evidence="3">
    <location>
        <begin position="105"/>
        <end position="128"/>
    </location>
</feature>
<keyword evidence="1" id="KW-0677">Repeat</keyword>
<dbReference type="FunFam" id="2.20.110.10:FF:000002">
    <property type="entry name" value="Phosphatidylinositol 4-phosphate 5-kinase 8"/>
    <property type="match status" value="3"/>
</dbReference>
<keyword evidence="5" id="KW-1185">Reference proteome</keyword>
<sequence>MELSKLSKSPSLLRSPTIKSGINSLSSLDELDRSHEPSKSRLGCLPQTSGNRDGRAIGHGYAYLRERLQLLVPPSIIVAVPFVWWCVKAGPSYGLKWLSLDIVPWYWFNVSASFVLFVAVVLSIHLAVPHLSGRALVTPTWGVFRDTFGQSWHFVNSSCLQPLGSVLQSGDKKEDGWKVRSQSQGTRSPRSPGSSKPKKNQGYGEGVQAFSNGDVYEGEFYRGKFSGSGVYYFYKSGRYEGNWVDGKYDGHGVETWARGSRYRGQYRQGMREGYGIYRFYSGDVYSGHWSNGQSHGCGMQTCGDGSCYVGEFKWGVKHGVGCYHFRNGDTYAGEYFADKMHGYGVYKFANGHRYEGSWHDGRKQGLGIYTFRNGDTHAGHWHLGTLESRSTQVPNASSPVTVNHSKVLNAVQEARKAAQKGMDVERVDDRVKRAVALANQAANASRVAAVKAVHR</sequence>
<evidence type="ECO:0000313" key="4">
    <source>
        <dbReference type="EMBL" id="KAG0568069.1"/>
    </source>
</evidence>
<evidence type="ECO:0000256" key="3">
    <source>
        <dbReference type="SAM" id="Phobius"/>
    </source>
</evidence>
<dbReference type="PANTHER" id="PTHR23084">
    <property type="entry name" value="PHOSPHATIDYLINOSITOL-4-PHOSPHATE 5-KINASE RELATED"/>
    <property type="match status" value="1"/>
</dbReference>
<name>A0A8T0HD46_CERPU</name>
<dbReference type="SMART" id="SM00698">
    <property type="entry name" value="MORN"/>
    <property type="match status" value="7"/>
</dbReference>
<dbReference type="InterPro" id="IPR003409">
    <property type="entry name" value="MORN"/>
</dbReference>
<protein>
    <submittedName>
        <fullName evidence="4">Uncharacterized protein</fullName>
    </submittedName>
</protein>
<dbReference type="SUPFAM" id="SSF82185">
    <property type="entry name" value="Histone H3 K4-specific methyltransferase SET7/9 N-terminal domain"/>
    <property type="match status" value="2"/>
</dbReference>
<organism evidence="4 5">
    <name type="scientific">Ceratodon purpureus</name>
    <name type="common">Fire moss</name>
    <name type="synonym">Dicranum purpureum</name>
    <dbReference type="NCBI Taxonomy" id="3225"/>
    <lineage>
        <taxon>Eukaryota</taxon>
        <taxon>Viridiplantae</taxon>
        <taxon>Streptophyta</taxon>
        <taxon>Embryophyta</taxon>
        <taxon>Bryophyta</taxon>
        <taxon>Bryophytina</taxon>
        <taxon>Bryopsida</taxon>
        <taxon>Dicranidae</taxon>
        <taxon>Pseudoditrichales</taxon>
        <taxon>Ditrichaceae</taxon>
        <taxon>Ceratodon</taxon>
    </lineage>
</organism>
<feature type="region of interest" description="Disordered" evidence="2">
    <location>
        <begin position="169"/>
        <end position="204"/>
    </location>
</feature>
<reference evidence="4" key="1">
    <citation type="submission" date="2020-06" db="EMBL/GenBank/DDBJ databases">
        <title>WGS assembly of Ceratodon purpureus strain R40.</title>
        <authorList>
            <person name="Carey S.B."/>
            <person name="Jenkins J."/>
            <person name="Shu S."/>
            <person name="Lovell J.T."/>
            <person name="Sreedasyam A."/>
            <person name="Maumus F."/>
            <person name="Tiley G.P."/>
            <person name="Fernandez-Pozo N."/>
            <person name="Barry K."/>
            <person name="Chen C."/>
            <person name="Wang M."/>
            <person name="Lipzen A."/>
            <person name="Daum C."/>
            <person name="Saski C.A."/>
            <person name="Payton A.C."/>
            <person name="Mcbreen J.C."/>
            <person name="Conrad R.E."/>
            <person name="Kollar L.M."/>
            <person name="Olsson S."/>
            <person name="Huttunen S."/>
            <person name="Landis J.B."/>
            <person name="Wickett N.J."/>
            <person name="Johnson M.G."/>
            <person name="Rensing S.A."/>
            <person name="Grimwood J."/>
            <person name="Schmutz J."/>
            <person name="Mcdaniel S.F."/>
        </authorList>
    </citation>
    <scope>NUCLEOTIDE SEQUENCE</scope>
    <source>
        <strain evidence="4">R40</strain>
    </source>
</reference>
<comment type="caution">
    <text evidence="4">The sequence shown here is derived from an EMBL/GenBank/DDBJ whole genome shotgun (WGS) entry which is preliminary data.</text>
</comment>